<evidence type="ECO:0008006" key="4">
    <source>
        <dbReference type="Google" id="ProtNLM"/>
    </source>
</evidence>
<dbReference type="Proteomes" id="UP000785200">
    <property type="component" value="Unassembled WGS sequence"/>
</dbReference>
<reference evidence="2" key="1">
    <citation type="submission" date="2019-07" db="EMBL/GenBank/DDBJ databases">
        <title>Hyphodiscus hymeniophilus genome sequencing and assembly.</title>
        <authorList>
            <person name="Kramer G."/>
            <person name="Nodwell J."/>
        </authorList>
    </citation>
    <scope>NUCLEOTIDE SEQUENCE</scope>
    <source>
        <strain evidence="2">ATCC 34498</strain>
    </source>
</reference>
<keyword evidence="1" id="KW-1133">Transmembrane helix</keyword>
<feature type="transmembrane region" description="Helical" evidence="1">
    <location>
        <begin position="461"/>
        <end position="481"/>
    </location>
</feature>
<feature type="transmembrane region" description="Helical" evidence="1">
    <location>
        <begin position="110"/>
        <end position="130"/>
    </location>
</feature>
<dbReference type="EMBL" id="VNKQ01000014">
    <property type="protein sequence ID" value="KAG0646938.1"/>
    <property type="molecule type" value="Genomic_DNA"/>
</dbReference>
<evidence type="ECO:0000313" key="2">
    <source>
        <dbReference type="EMBL" id="KAG0646938.1"/>
    </source>
</evidence>
<feature type="transmembrane region" description="Helical" evidence="1">
    <location>
        <begin position="12"/>
        <end position="30"/>
    </location>
</feature>
<organism evidence="2 3">
    <name type="scientific">Hyphodiscus hymeniophilus</name>
    <dbReference type="NCBI Taxonomy" id="353542"/>
    <lineage>
        <taxon>Eukaryota</taxon>
        <taxon>Fungi</taxon>
        <taxon>Dikarya</taxon>
        <taxon>Ascomycota</taxon>
        <taxon>Pezizomycotina</taxon>
        <taxon>Leotiomycetes</taxon>
        <taxon>Helotiales</taxon>
        <taxon>Hyphodiscaceae</taxon>
        <taxon>Hyphodiscus</taxon>
    </lineage>
</organism>
<evidence type="ECO:0000313" key="3">
    <source>
        <dbReference type="Proteomes" id="UP000785200"/>
    </source>
</evidence>
<feature type="transmembrane region" description="Helical" evidence="1">
    <location>
        <begin position="51"/>
        <end position="74"/>
    </location>
</feature>
<dbReference type="OrthoDB" id="529273at2759"/>
<keyword evidence="1" id="KW-0472">Membrane</keyword>
<gene>
    <name evidence="2" type="ORF">D0Z07_6472</name>
</gene>
<keyword evidence="3" id="KW-1185">Reference proteome</keyword>
<sequence>MATEHRILKFLHISLVLLSSAVSITLLCLLDQRFTGRLPHLVSHYRDTAGVIVQISATILAASQGYVLCTLVNFAVRLQVFQSFISASSLNLLAALSIPRIDWGLGGRSIAIAALFTIIGPLFGAVWAGALTPLAADSIHKDGSIPIPVYSFPFNLTSSIAISQCPAIGLITTLLSTALGATSAPNATRVYPKIEVPAWSYSNRSYGVGASQGLFSPTVISNDSYTAYSYQEPGYWSQVTCLYNETSNLTITPSVSVENSPLALWLVEGSLPNTVANNVSSYTLTTDNSLWYDEVLGWSAAAANGRNMLAMATVASGHWYTPWNTMQCSIDFQPTIFDVAVNLTQSMISVTASGPHTDFDPTGSLQTAVMTNLDLISRMSSNIGISTLGTVLSANSAAMNASNPGMIEDEIYLRAGENMIAALVDDLLVAEASRQMIIDNSSVAVPVNKQFNAIRLGSPRFIYLSLAINIVLVFIVLAEAFRTKAWHHLPAFNITNLQSVIDAALLSPSRGPIHEEVEEDGNSTSATSQMIQKRCKWTYDENDNAMMLVKLSGDVPSILLQHVLSESQEPLV</sequence>
<accession>A0A9P6VFM9</accession>
<comment type="caution">
    <text evidence="2">The sequence shown here is derived from an EMBL/GenBank/DDBJ whole genome shotgun (WGS) entry which is preliminary data.</text>
</comment>
<name>A0A9P6VFM9_9HELO</name>
<protein>
    <recommendedName>
        <fullName evidence="4">Transmembrane protein</fullName>
    </recommendedName>
</protein>
<dbReference type="AlphaFoldDB" id="A0A9P6VFM9"/>
<evidence type="ECO:0000256" key="1">
    <source>
        <dbReference type="SAM" id="Phobius"/>
    </source>
</evidence>
<proteinExistence type="predicted"/>
<keyword evidence="1" id="KW-0812">Transmembrane</keyword>